<dbReference type="InterPro" id="IPR025836">
    <property type="entry name" value="Zn_knuckle_CX2CX4HX4C"/>
</dbReference>
<keyword evidence="4" id="KW-1185">Reference proteome</keyword>
<dbReference type="InterPro" id="IPR025558">
    <property type="entry name" value="DUF4283"/>
</dbReference>
<dbReference type="EMBL" id="PKMF04000010">
    <property type="protein sequence ID" value="KAK7859792.1"/>
    <property type="molecule type" value="Genomic_DNA"/>
</dbReference>
<dbReference type="Pfam" id="PF14111">
    <property type="entry name" value="DUF4283"/>
    <property type="match status" value="1"/>
</dbReference>
<dbReference type="InterPro" id="IPR040256">
    <property type="entry name" value="At4g02000-like"/>
</dbReference>
<accession>A0AAW0M8K4</accession>
<evidence type="ECO:0000259" key="2">
    <source>
        <dbReference type="Pfam" id="PF14392"/>
    </source>
</evidence>
<dbReference type="Proteomes" id="UP000237347">
    <property type="component" value="Unassembled WGS sequence"/>
</dbReference>
<evidence type="ECO:0000313" key="3">
    <source>
        <dbReference type="EMBL" id="KAK7859792.1"/>
    </source>
</evidence>
<evidence type="ECO:0008006" key="5">
    <source>
        <dbReference type="Google" id="ProtNLM"/>
    </source>
</evidence>
<comment type="caution">
    <text evidence="3">The sequence shown here is derived from an EMBL/GenBank/DDBJ whole genome shotgun (WGS) entry which is preliminary data.</text>
</comment>
<proteinExistence type="predicted"/>
<feature type="domain" description="DUF4283" evidence="1">
    <location>
        <begin position="33"/>
        <end position="114"/>
    </location>
</feature>
<dbReference type="PANTHER" id="PTHR31286">
    <property type="entry name" value="GLYCINE-RICH CELL WALL STRUCTURAL PROTEIN 1.8-LIKE"/>
    <property type="match status" value="1"/>
</dbReference>
<feature type="domain" description="Zinc knuckle CX2CX4HX4C" evidence="2">
    <location>
        <begin position="191"/>
        <end position="221"/>
    </location>
</feature>
<protein>
    <recommendedName>
        <fullName evidence="5">DUF4283 domain-containing protein</fullName>
    </recommendedName>
</protein>
<dbReference type="AlphaFoldDB" id="A0AAW0M8K4"/>
<name>A0AAW0M8K4_QUESU</name>
<organism evidence="3 4">
    <name type="scientific">Quercus suber</name>
    <name type="common">Cork oak</name>
    <dbReference type="NCBI Taxonomy" id="58331"/>
    <lineage>
        <taxon>Eukaryota</taxon>
        <taxon>Viridiplantae</taxon>
        <taxon>Streptophyta</taxon>
        <taxon>Embryophyta</taxon>
        <taxon>Tracheophyta</taxon>
        <taxon>Spermatophyta</taxon>
        <taxon>Magnoliopsida</taxon>
        <taxon>eudicotyledons</taxon>
        <taxon>Gunneridae</taxon>
        <taxon>Pentapetalae</taxon>
        <taxon>rosids</taxon>
        <taxon>fabids</taxon>
        <taxon>Fagales</taxon>
        <taxon>Fagaceae</taxon>
        <taxon>Quercus</taxon>
    </lineage>
</organism>
<dbReference type="Pfam" id="PF14392">
    <property type="entry name" value="zf-CCHC_4"/>
    <property type="match status" value="1"/>
</dbReference>
<evidence type="ECO:0000259" key="1">
    <source>
        <dbReference type="Pfam" id="PF14111"/>
    </source>
</evidence>
<dbReference type="PANTHER" id="PTHR31286:SF167">
    <property type="entry name" value="OS09G0268800 PROTEIN"/>
    <property type="match status" value="1"/>
</dbReference>
<evidence type="ECO:0000313" key="4">
    <source>
        <dbReference type="Proteomes" id="UP000237347"/>
    </source>
</evidence>
<sequence length="437" mass="48607">MADDVTSILKNMKLTSEEEEIIEIPEEGRKEGMESCVLSLIGKFLTCRSFNKKAALTTMKRVWGLEEGVQMIEVGTNLFQIKFQTEFEMDRVLKGGPWSFDNQVLLLTRWKAGMTADNVRFDSVALWVQIWGTPFDLVSPKIAETVGSRLGSVVEVEKRQKLEGQNYFMRVKVAIPLAKPVRRGAFLAGSDGKNHWVTFKYERLPLFCHFCGLLGHDLKHCAPYFAATKNVGEVICQYGDWLKALGGRTRSPPRGKYGREEAGVELNWRKERSGQSRHDVVTGEGGDTVYNHSMKEGASSGQVQAPVAAYMQTAVEVSVANPRVVDEVEAENHGPVTDSMQTDAVLGAKRADVETQNTGVVISEPDIQLALNGGPNLNTWNKNEGKRANRNEVHVVSRSEEGIEHEPCNIQPTVEGAGLSNFKPKSTWTRIRIQVED</sequence>
<gene>
    <name evidence="3" type="ORF">CFP56_002130</name>
</gene>
<reference evidence="3 4" key="1">
    <citation type="journal article" date="2018" name="Sci. Data">
        <title>The draft genome sequence of cork oak.</title>
        <authorList>
            <person name="Ramos A.M."/>
            <person name="Usie A."/>
            <person name="Barbosa P."/>
            <person name="Barros P.M."/>
            <person name="Capote T."/>
            <person name="Chaves I."/>
            <person name="Simoes F."/>
            <person name="Abreu I."/>
            <person name="Carrasquinho I."/>
            <person name="Faro C."/>
            <person name="Guimaraes J.B."/>
            <person name="Mendonca D."/>
            <person name="Nobrega F."/>
            <person name="Rodrigues L."/>
            <person name="Saibo N.J.M."/>
            <person name="Varela M.C."/>
            <person name="Egas C."/>
            <person name="Matos J."/>
            <person name="Miguel C.M."/>
            <person name="Oliveira M.M."/>
            <person name="Ricardo C.P."/>
            <person name="Goncalves S."/>
        </authorList>
    </citation>
    <scope>NUCLEOTIDE SEQUENCE [LARGE SCALE GENOMIC DNA]</scope>
    <source>
        <strain evidence="4">cv. HL8</strain>
    </source>
</reference>